<sequence>MAENIESSDSLNSSRLKSLLKMLPPIQVSFPEYQTFTIFPLLPIELRGKIWRAVAFIPTTSGFSCERKERTDDLELHGHEFIPAFQSTSKEARNEGSRHYQACTLHAMVWNPELRRQVIIWRKVYFNFQVHEFTAPTELVMDLELYDKLPDVRAQDMKKAEILTLRTCGIEPVRDRDVGLYVSVDWRHFLNAFFPDLKVLSILVEEWVVGDGVQQGHYEEVLKDVKSKPELRILFKDEYDADTAPVSADFTPDAGGYFSRIETPEQDDS</sequence>
<accession>A0A2J6Q172</accession>
<proteinExistence type="predicted"/>
<keyword evidence="4" id="KW-1185">Reference proteome</keyword>
<protein>
    <recommendedName>
        <fullName evidence="2">2EXR domain-containing protein</fullName>
    </recommendedName>
</protein>
<dbReference type="PANTHER" id="PTHR35910:SF6">
    <property type="entry name" value="2EXR DOMAIN-CONTAINING PROTEIN"/>
    <property type="match status" value="1"/>
</dbReference>
<organism evidence="3 4">
    <name type="scientific">Hyaloscypha hepaticicola</name>
    <dbReference type="NCBI Taxonomy" id="2082293"/>
    <lineage>
        <taxon>Eukaryota</taxon>
        <taxon>Fungi</taxon>
        <taxon>Dikarya</taxon>
        <taxon>Ascomycota</taxon>
        <taxon>Pezizomycotina</taxon>
        <taxon>Leotiomycetes</taxon>
        <taxon>Helotiales</taxon>
        <taxon>Hyaloscyphaceae</taxon>
        <taxon>Hyaloscypha</taxon>
    </lineage>
</organism>
<name>A0A2J6Q172_9HELO</name>
<feature type="domain" description="2EXR" evidence="2">
    <location>
        <begin position="36"/>
        <end position="129"/>
    </location>
</feature>
<evidence type="ECO:0000259" key="2">
    <source>
        <dbReference type="Pfam" id="PF20150"/>
    </source>
</evidence>
<dbReference type="OrthoDB" id="3540507at2759"/>
<dbReference type="InterPro" id="IPR045518">
    <property type="entry name" value="2EXR"/>
</dbReference>
<dbReference type="PANTHER" id="PTHR35910">
    <property type="entry name" value="2EXR DOMAIN-CONTAINING PROTEIN"/>
    <property type="match status" value="1"/>
</dbReference>
<reference evidence="3 4" key="1">
    <citation type="submission" date="2016-05" db="EMBL/GenBank/DDBJ databases">
        <title>A degradative enzymes factory behind the ericoid mycorrhizal symbiosis.</title>
        <authorList>
            <consortium name="DOE Joint Genome Institute"/>
            <person name="Martino E."/>
            <person name="Morin E."/>
            <person name="Grelet G."/>
            <person name="Kuo A."/>
            <person name="Kohler A."/>
            <person name="Daghino S."/>
            <person name="Barry K."/>
            <person name="Choi C."/>
            <person name="Cichocki N."/>
            <person name="Clum A."/>
            <person name="Copeland A."/>
            <person name="Hainaut M."/>
            <person name="Haridas S."/>
            <person name="Labutti K."/>
            <person name="Lindquist E."/>
            <person name="Lipzen A."/>
            <person name="Khouja H.-R."/>
            <person name="Murat C."/>
            <person name="Ohm R."/>
            <person name="Olson A."/>
            <person name="Spatafora J."/>
            <person name="Veneault-Fourrey C."/>
            <person name="Henrissat B."/>
            <person name="Grigoriev I."/>
            <person name="Martin F."/>
            <person name="Perotto S."/>
        </authorList>
    </citation>
    <scope>NUCLEOTIDE SEQUENCE [LARGE SCALE GENOMIC DNA]</scope>
    <source>
        <strain evidence="3 4">UAMH 7357</strain>
    </source>
</reference>
<dbReference type="EMBL" id="KZ613487">
    <property type="protein sequence ID" value="PMD19946.1"/>
    <property type="molecule type" value="Genomic_DNA"/>
</dbReference>
<dbReference type="Pfam" id="PF20150">
    <property type="entry name" value="2EXR"/>
    <property type="match status" value="1"/>
</dbReference>
<gene>
    <name evidence="3" type="ORF">NA56DRAFT_705183</name>
</gene>
<evidence type="ECO:0000313" key="4">
    <source>
        <dbReference type="Proteomes" id="UP000235672"/>
    </source>
</evidence>
<evidence type="ECO:0000313" key="3">
    <source>
        <dbReference type="EMBL" id="PMD19946.1"/>
    </source>
</evidence>
<feature type="region of interest" description="Disordered" evidence="1">
    <location>
        <begin position="246"/>
        <end position="269"/>
    </location>
</feature>
<evidence type="ECO:0000256" key="1">
    <source>
        <dbReference type="SAM" id="MobiDB-lite"/>
    </source>
</evidence>
<dbReference type="Proteomes" id="UP000235672">
    <property type="component" value="Unassembled WGS sequence"/>
</dbReference>
<dbReference type="AlphaFoldDB" id="A0A2J6Q172"/>